<evidence type="ECO:0000313" key="2">
    <source>
        <dbReference type="Proteomes" id="UP001163321"/>
    </source>
</evidence>
<proteinExistence type="predicted"/>
<protein>
    <submittedName>
        <fullName evidence="1">Uncharacterized protein</fullName>
    </submittedName>
</protein>
<sequence>MGGNINGDKRAGPSDACTAMNNYSLIHLKLPGHLTSVTVHSLQPRRNDLKVLQYSVVWPRRELKVLEHPTFLRMSADILFPHLKYPYNDT</sequence>
<reference evidence="1 2" key="1">
    <citation type="journal article" date="2022" name="bioRxiv">
        <title>The genome of the oomycete Peronosclerospora sorghi, a cosmopolitan pathogen of maize and sorghum, is inflated with dispersed pseudogenes.</title>
        <authorList>
            <person name="Fletcher K."/>
            <person name="Martin F."/>
            <person name="Isakeit T."/>
            <person name="Cavanaugh K."/>
            <person name="Magill C."/>
            <person name="Michelmore R."/>
        </authorList>
    </citation>
    <scope>NUCLEOTIDE SEQUENCE [LARGE SCALE GENOMIC DNA]</scope>
    <source>
        <strain evidence="1">P6</strain>
    </source>
</reference>
<dbReference type="Proteomes" id="UP001163321">
    <property type="component" value="Chromosome 1"/>
</dbReference>
<accession>A0ACC0WRB8</accession>
<gene>
    <name evidence="1" type="ORF">PsorP6_000881</name>
</gene>
<keyword evidence="2" id="KW-1185">Reference proteome</keyword>
<dbReference type="EMBL" id="CM047580">
    <property type="protein sequence ID" value="KAI9921225.1"/>
    <property type="molecule type" value="Genomic_DNA"/>
</dbReference>
<comment type="caution">
    <text evidence="1">The sequence shown here is derived from an EMBL/GenBank/DDBJ whole genome shotgun (WGS) entry which is preliminary data.</text>
</comment>
<name>A0ACC0WRB8_9STRA</name>
<evidence type="ECO:0000313" key="1">
    <source>
        <dbReference type="EMBL" id="KAI9921225.1"/>
    </source>
</evidence>
<organism evidence="1 2">
    <name type="scientific">Peronosclerospora sorghi</name>
    <dbReference type="NCBI Taxonomy" id="230839"/>
    <lineage>
        <taxon>Eukaryota</taxon>
        <taxon>Sar</taxon>
        <taxon>Stramenopiles</taxon>
        <taxon>Oomycota</taxon>
        <taxon>Peronosporomycetes</taxon>
        <taxon>Peronosporales</taxon>
        <taxon>Peronosporaceae</taxon>
        <taxon>Peronosclerospora</taxon>
    </lineage>
</organism>